<proteinExistence type="predicted"/>
<feature type="compositionally biased region" description="Low complexity" evidence="1">
    <location>
        <begin position="33"/>
        <end position="43"/>
    </location>
</feature>
<accession>A0A9P1MBW5</accession>
<feature type="domain" description="DUF7785" evidence="2">
    <location>
        <begin position="463"/>
        <end position="560"/>
    </location>
</feature>
<feature type="compositionally biased region" description="Low complexity" evidence="1">
    <location>
        <begin position="588"/>
        <end position="611"/>
    </location>
</feature>
<dbReference type="EMBL" id="CALLCH030000016">
    <property type="protein sequence ID" value="CAI4217734.1"/>
    <property type="molecule type" value="Genomic_DNA"/>
</dbReference>
<feature type="region of interest" description="Disordered" evidence="1">
    <location>
        <begin position="1"/>
        <end position="88"/>
    </location>
</feature>
<feature type="compositionally biased region" description="Low complexity" evidence="1">
    <location>
        <begin position="675"/>
        <end position="684"/>
    </location>
</feature>
<evidence type="ECO:0000259" key="2">
    <source>
        <dbReference type="Pfam" id="PF25009"/>
    </source>
</evidence>
<dbReference type="InterPro" id="IPR056687">
    <property type="entry name" value="DUF7785"/>
</dbReference>
<evidence type="ECO:0000256" key="1">
    <source>
        <dbReference type="SAM" id="MobiDB-lite"/>
    </source>
</evidence>
<feature type="region of interest" description="Disordered" evidence="1">
    <location>
        <begin position="586"/>
        <end position="685"/>
    </location>
</feature>
<organism evidence="3 4">
    <name type="scientific">Parascedosporium putredinis</name>
    <dbReference type="NCBI Taxonomy" id="1442378"/>
    <lineage>
        <taxon>Eukaryota</taxon>
        <taxon>Fungi</taxon>
        <taxon>Dikarya</taxon>
        <taxon>Ascomycota</taxon>
        <taxon>Pezizomycotina</taxon>
        <taxon>Sordariomycetes</taxon>
        <taxon>Hypocreomycetidae</taxon>
        <taxon>Microascales</taxon>
        <taxon>Microascaceae</taxon>
        <taxon>Parascedosporium</taxon>
    </lineage>
</organism>
<reference evidence="3" key="1">
    <citation type="submission" date="2022-11" db="EMBL/GenBank/DDBJ databases">
        <authorList>
            <person name="Scott C."/>
            <person name="Bruce N."/>
        </authorList>
    </citation>
    <scope>NUCLEOTIDE SEQUENCE</scope>
</reference>
<dbReference type="AlphaFoldDB" id="A0A9P1MBW5"/>
<feature type="compositionally biased region" description="Polar residues" evidence="1">
    <location>
        <begin position="708"/>
        <end position="726"/>
    </location>
</feature>
<feature type="region of interest" description="Disordered" evidence="1">
    <location>
        <begin position="842"/>
        <end position="865"/>
    </location>
</feature>
<feature type="region of interest" description="Disordered" evidence="1">
    <location>
        <begin position="708"/>
        <end position="727"/>
    </location>
</feature>
<feature type="compositionally biased region" description="Pro residues" evidence="1">
    <location>
        <begin position="659"/>
        <end position="674"/>
    </location>
</feature>
<keyword evidence="4" id="KW-1185">Reference proteome</keyword>
<comment type="caution">
    <text evidence="3">The sequence shown here is derived from an EMBL/GenBank/DDBJ whole genome shotgun (WGS) entry which is preliminary data.</text>
</comment>
<evidence type="ECO:0000313" key="4">
    <source>
        <dbReference type="Proteomes" id="UP000838763"/>
    </source>
</evidence>
<gene>
    <name evidence="3" type="ORF">PPNO1_LOCUS7337</name>
</gene>
<feature type="compositionally biased region" description="Polar residues" evidence="1">
    <location>
        <begin position="63"/>
        <end position="84"/>
    </location>
</feature>
<protein>
    <recommendedName>
        <fullName evidence="2">DUF7785 domain-containing protein</fullName>
    </recommendedName>
</protein>
<name>A0A9P1MBW5_9PEZI</name>
<dbReference type="OrthoDB" id="5354458at2759"/>
<evidence type="ECO:0000313" key="3">
    <source>
        <dbReference type="EMBL" id="CAI4217734.1"/>
    </source>
</evidence>
<dbReference type="Pfam" id="PF25009">
    <property type="entry name" value="DUF7785"/>
    <property type="match status" value="1"/>
</dbReference>
<dbReference type="Proteomes" id="UP000838763">
    <property type="component" value="Unassembled WGS sequence"/>
</dbReference>
<feature type="region of interest" description="Disordered" evidence="1">
    <location>
        <begin position="344"/>
        <end position="364"/>
    </location>
</feature>
<sequence>MAQPGVAEVNGPTTHDSVKVEHQPSPAIQSLEAQQHAQQHAQQPADMSIAVASKRKRDDETDAGQTAQGERPTSNGTPAINGSSAPALKHTKAEIETFLKLLQSLYTTCPLGGRRSTCKARKVRRCDKPPPETIAERVTQGVYANIQELANDLTAITRSRLTSSLPLEQTQAVFTLHNQCRKYCKLEIAYPHAKPITSPTPTKQNLLAVTVPGRNEEPITLFASPLTTKDVLDRTETLAHKLPSGIKSTVMISGGDGVEKKLPVKVPKTLGETLPAPKNRLPLMPTAAKQAQAKPNAKENVLGFQQPKPHNPWTKWSNAYPNQVLSVGHYLDYTKATVESPIKTKQRERAQSLAGHKPSSTELEMSEMESLFRTAFQVSPRPAMTRVPLFHQLSPVVSGGSKRDRWRARLDGRGETIDKAIEAKPVEIEIDPALIETVITELGDDAKMTVFEPPPATVKTAADQDVDDLLEEVHDLILTLSSFQHIRNITKSVTSTNRLAVGETDMLTNSQLPSPSEDELATYETLKTLLQSIIRSLPPYAVAKLQGDQLNDLLVSTRVPIELEEYNGIMAEDEAAAQERLRLEVQHKMQQQQQQQQKMQQAANTNAASRASAHRAHNATPYNANQYHPGNPAQYTPHPQARTPVPQTHYYRSVSSQPVPSPQAQPPRPIPPQQSPSQHHIQPQRAISQQYRANGYTAPFAPQLAKTQTPYGHQGMQHHTPNQRPQPSLHPMLPHPSIEAQVRRPAGAAAALWHPVQHQMQNVHRSPMPRAASVSGTPHMPSGVSTAPGLTGYHTVMTDSQQQRMLEQARAAARDGNSGYNSPVSGLAGIGLGVGQTMNRSPAPVPARPNMPGVLQQVPPCSIGS</sequence>